<feature type="transmembrane region" description="Helical" evidence="2">
    <location>
        <begin position="73"/>
        <end position="92"/>
    </location>
</feature>
<dbReference type="AlphaFoldDB" id="A0A381Q2M4"/>
<sequence>VGAGWLLAGGIVFLFAGGLDLMDGALARLTGSVSPFGAMLDSVFDRLSEAALFVGIAIFALRDDMSEDHQIFFITVLLLALIFSQVVSYLRARGEGLGVFTKGGIMTRPERVALLGVGLIVGQIEWFLLVIALVSCFTLFQRMFTIRDLLDKSG</sequence>
<proteinExistence type="predicted"/>
<feature type="non-terminal residue" evidence="3">
    <location>
        <position position="1"/>
    </location>
</feature>
<organism evidence="3">
    <name type="scientific">marine metagenome</name>
    <dbReference type="NCBI Taxonomy" id="408172"/>
    <lineage>
        <taxon>unclassified sequences</taxon>
        <taxon>metagenomes</taxon>
        <taxon>ecological metagenomes</taxon>
    </lineage>
</organism>
<gene>
    <name evidence="3" type="ORF">METZ01_LOCUS26449</name>
</gene>
<dbReference type="Gene3D" id="1.20.120.1760">
    <property type="match status" value="1"/>
</dbReference>
<dbReference type="Pfam" id="PF01066">
    <property type="entry name" value="CDP-OH_P_transf"/>
    <property type="match status" value="1"/>
</dbReference>
<keyword evidence="2" id="KW-0472">Membrane</keyword>
<dbReference type="GO" id="GO:0016020">
    <property type="term" value="C:membrane"/>
    <property type="evidence" value="ECO:0007669"/>
    <property type="project" value="InterPro"/>
</dbReference>
<dbReference type="GO" id="GO:0008654">
    <property type="term" value="P:phospholipid biosynthetic process"/>
    <property type="evidence" value="ECO:0007669"/>
    <property type="project" value="InterPro"/>
</dbReference>
<evidence type="ECO:0000313" key="3">
    <source>
        <dbReference type="EMBL" id="SUZ73595.1"/>
    </source>
</evidence>
<evidence type="ECO:0008006" key="4">
    <source>
        <dbReference type="Google" id="ProtNLM"/>
    </source>
</evidence>
<evidence type="ECO:0000256" key="2">
    <source>
        <dbReference type="SAM" id="Phobius"/>
    </source>
</evidence>
<dbReference type="InterPro" id="IPR043130">
    <property type="entry name" value="CDP-OH_PTrfase_TM_dom"/>
</dbReference>
<name>A0A381Q2M4_9ZZZZ</name>
<keyword evidence="2" id="KW-1133">Transmembrane helix</keyword>
<dbReference type="PROSITE" id="PS00379">
    <property type="entry name" value="CDP_ALCOHOL_P_TRANSF"/>
    <property type="match status" value="1"/>
</dbReference>
<feature type="transmembrane region" description="Helical" evidence="2">
    <location>
        <begin position="112"/>
        <end position="140"/>
    </location>
</feature>
<keyword evidence="1" id="KW-0808">Transferase</keyword>
<dbReference type="InterPro" id="IPR000462">
    <property type="entry name" value="CDP-OH_P_trans"/>
</dbReference>
<evidence type="ECO:0000256" key="1">
    <source>
        <dbReference type="ARBA" id="ARBA00022679"/>
    </source>
</evidence>
<reference evidence="3" key="1">
    <citation type="submission" date="2018-05" db="EMBL/GenBank/DDBJ databases">
        <authorList>
            <person name="Lanie J.A."/>
            <person name="Ng W.-L."/>
            <person name="Kazmierczak K.M."/>
            <person name="Andrzejewski T.M."/>
            <person name="Davidsen T.M."/>
            <person name="Wayne K.J."/>
            <person name="Tettelin H."/>
            <person name="Glass J.I."/>
            <person name="Rusch D."/>
            <person name="Podicherti R."/>
            <person name="Tsui H.-C.T."/>
            <person name="Winkler M.E."/>
        </authorList>
    </citation>
    <scope>NUCLEOTIDE SEQUENCE</scope>
</reference>
<dbReference type="InterPro" id="IPR048254">
    <property type="entry name" value="CDP_ALCOHOL_P_TRANSF_CS"/>
</dbReference>
<protein>
    <recommendedName>
        <fullName evidence="4">CDP-alcohol phosphatidyltransferase family protein</fullName>
    </recommendedName>
</protein>
<accession>A0A381Q2M4</accession>
<keyword evidence="2" id="KW-0812">Transmembrane</keyword>
<dbReference type="GO" id="GO:0016780">
    <property type="term" value="F:phosphotransferase activity, for other substituted phosphate groups"/>
    <property type="evidence" value="ECO:0007669"/>
    <property type="project" value="InterPro"/>
</dbReference>
<dbReference type="EMBL" id="UINC01001183">
    <property type="protein sequence ID" value="SUZ73595.1"/>
    <property type="molecule type" value="Genomic_DNA"/>
</dbReference>